<dbReference type="Proteomes" id="UP000296468">
    <property type="component" value="Chromosome"/>
</dbReference>
<dbReference type="AlphaFoldDB" id="A0A4P7PLA8"/>
<protein>
    <submittedName>
        <fullName evidence="1">Uncharacterized protein</fullName>
    </submittedName>
</protein>
<evidence type="ECO:0000313" key="1">
    <source>
        <dbReference type="EMBL" id="QBZ91700.1"/>
    </source>
</evidence>
<evidence type="ECO:0000313" key="2">
    <source>
        <dbReference type="Proteomes" id="UP000296468"/>
    </source>
</evidence>
<dbReference type="EMBL" id="CP035088">
    <property type="protein sequence ID" value="QBZ91700.1"/>
    <property type="molecule type" value="Genomic_DNA"/>
</dbReference>
<gene>
    <name evidence="1" type="ORF">EPZ47_24370</name>
</gene>
<dbReference type="KEGG" id="pvk:EPZ47_24370"/>
<accession>A0A4P7PLA8</accession>
<name>A0A4P7PLA8_9PSED</name>
<reference evidence="1 2" key="1">
    <citation type="journal article" date="2019" name="Front. Microbiol.">
        <title>In silico and Genetic Analyses of Cyclic Lipopeptide Synthetic Gene Clusters in Pseudomonas sp. 11K1.</title>
        <authorList>
            <person name="Zhao H."/>
            <person name="Liu Y.P."/>
            <person name="Zhang L.Q."/>
        </authorList>
    </citation>
    <scope>NUCLEOTIDE SEQUENCE [LARGE SCALE GENOMIC DNA]</scope>
    <source>
        <strain evidence="1 2">11K1</strain>
    </source>
</reference>
<sequence length="64" mass="6807">MGAGLLAKAVYQSTSLLDDRPNSRASPLPQGSLPGRGYGISFLFHLFPTKGHTPWSSPHRGGKS</sequence>
<proteinExistence type="predicted"/>
<organism evidence="1 2">
    <name type="scientific">Pseudomonas viciae</name>
    <dbReference type="NCBI Taxonomy" id="2505979"/>
    <lineage>
        <taxon>Bacteria</taxon>
        <taxon>Pseudomonadati</taxon>
        <taxon>Pseudomonadota</taxon>
        <taxon>Gammaproteobacteria</taxon>
        <taxon>Pseudomonadales</taxon>
        <taxon>Pseudomonadaceae</taxon>
        <taxon>Pseudomonas</taxon>
    </lineage>
</organism>